<dbReference type="GeneID" id="11594485"/>
<proteinExistence type="predicted"/>
<dbReference type="AlphaFoldDB" id="G7VFQ6"/>
<protein>
    <submittedName>
        <fullName evidence="1">Uncharacterized protein</fullName>
    </submittedName>
</protein>
<dbReference type="RefSeq" id="WP_014290087.1">
    <property type="nucleotide sequence ID" value="NC_016645.1"/>
</dbReference>
<dbReference type="KEGG" id="pyr:P186_2886"/>
<evidence type="ECO:0000313" key="1">
    <source>
        <dbReference type="EMBL" id="AET34262.1"/>
    </source>
</evidence>
<organism evidence="1 2">
    <name type="scientific">Pyrobaculum ferrireducens</name>
    <dbReference type="NCBI Taxonomy" id="1104324"/>
    <lineage>
        <taxon>Archaea</taxon>
        <taxon>Thermoproteota</taxon>
        <taxon>Thermoprotei</taxon>
        <taxon>Thermoproteales</taxon>
        <taxon>Thermoproteaceae</taxon>
        <taxon>Pyrobaculum</taxon>
    </lineage>
</organism>
<dbReference type="EMBL" id="CP003098">
    <property type="protein sequence ID" value="AET34262.1"/>
    <property type="molecule type" value="Genomic_DNA"/>
</dbReference>
<keyword evidence="2" id="KW-1185">Reference proteome</keyword>
<dbReference type="HOGENOM" id="CLU_2662518_0_0_2"/>
<dbReference type="BioCyc" id="PSP1104324:GJSN-2824-MONOMER"/>
<sequence length="75" mass="8360">MVERIGPSAYRVKIGDKTAEVHLFEVGAFIVLEDKTVIEYDGERIYVDGKPTEDQQIKALVEAALAAVRQYPHGN</sequence>
<accession>G7VFQ6</accession>
<gene>
    <name evidence="1" type="ORF">P186_2886</name>
</gene>
<name>G7VFQ6_9CREN</name>
<dbReference type="Proteomes" id="UP000005867">
    <property type="component" value="Chromosome"/>
</dbReference>
<evidence type="ECO:0000313" key="2">
    <source>
        <dbReference type="Proteomes" id="UP000005867"/>
    </source>
</evidence>
<reference evidence="1 2" key="1">
    <citation type="journal article" date="2012" name="J. Bacteriol.">
        <title>Complete genome sequence of strain 1860, a crenarchaeon of the genus pyrobaculum able to grow with various electron acceptors.</title>
        <authorList>
            <person name="Mardanov A.V."/>
            <person name="Gumerov V.M."/>
            <person name="Slobodkina G.B."/>
            <person name="Beletsky A.V."/>
            <person name="Bonch-Osmolovskaya E.A."/>
            <person name="Ravin N.V."/>
            <person name="Skryabin K.G."/>
        </authorList>
    </citation>
    <scope>NUCLEOTIDE SEQUENCE [LARGE SCALE GENOMIC DNA]</scope>
    <source>
        <strain evidence="1 2">1860</strain>
    </source>
</reference>